<dbReference type="EMBL" id="CP031023">
    <property type="protein sequence ID" value="AZA15677.1"/>
    <property type="molecule type" value="Genomic_DNA"/>
</dbReference>
<dbReference type="OrthoDB" id="9810148at2"/>
<reference evidence="2 3" key="2">
    <citation type="submission" date="2021-12" db="EMBL/GenBank/DDBJ databases">
        <title>Antimicrobial susceptibility of Lactobacillus delbrueckii subsp. lactis obtained from milk products and other habitats.</title>
        <authorList>
            <person name="Shani N."/>
        </authorList>
    </citation>
    <scope>NUCLEOTIDE SEQUENCE [LARGE SCALE GENOMIC DNA]</scope>
    <source>
        <strain evidence="2 3">FAM 21755</strain>
    </source>
</reference>
<evidence type="ECO:0000313" key="2">
    <source>
        <dbReference type="EMBL" id="MCD5563260.1"/>
    </source>
</evidence>
<dbReference type="Gene3D" id="3.40.50.300">
    <property type="entry name" value="P-loop containing nucleotide triphosphate hydrolases"/>
    <property type="match status" value="1"/>
</dbReference>
<evidence type="ECO:0000313" key="3">
    <source>
        <dbReference type="Proteomes" id="UP001200334"/>
    </source>
</evidence>
<accession>A0A061CIV0</accession>
<dbReference type="AlphaFoldDB" id="A0A061CIV0"/>
<sequence>MLDLKQIGASESRQLKQAQDRGQLSHAYLLLSSDEAEALNTAYWLICYVNCTGEKKPDGTCPACRRILACNHPDVFLIDTEENKQSIAIDQIRPLKQELAKSPLEGDRRYFVINHAQKLTLPAANAMLNLLEEPAAPVVTFLIANNGGQILPTIKSRTQIINFSQQAASSKDRLLLANGMSQEEVDQVKSSQEVDQAVKYFYQELREHDSLAIVSAHQLADLVKKQKQGTKAWEKYVWILLKKWGEKDLEKGDYQEAANFLADLMRVDQMRQSNVGFLNNLDYLALKWQQ</sequence>
<protein>
    <submittedName>
        <fullName evidence="1">DNA polymerase III subunit delta</fullName>
    </submittedName>
</protein>
<dbReference type="Pfam" id="PF13177">
    <property type="entry name" value="DNA_pol3_delta2"/>
    <property type="match status" value="1"/>
</dbReference>
<dbReference type="InterPro" id="IPR027417">
    <property type="entry name" value="P-loop_NTPase"/>
</dbReference>
<dbReference type="Proteomes" id="UP001200334">
    <property type="component" value="Unassembled WGS sequence"/>
</dbReference>
<organism evidence="1">
    <name type="scientific">Lactobacillus delbrueckii subsp. lactis</name>
    <dbReference type="NCBI Taxonomy" id="29397"/>
    <lineage>
        <taxon>Bacteria</taxon>
        <taxon>Bacillati</taxon>
        <taxon>Bacillota</taxon>
        <taxon>Bacilli</taxon>
        <taxon>Lactobacillales</taxon>
        <taxon>Lactobacillaceae</taxon>
        <taxon>Lactobacillus</taxon>
    </lineage>
</organism>
<dbReference type="SUPFAM" id="SSF52540">
    <property type="entry name" value="P-loop containing nucleoside triphosphate hydrolases"/>
    <property type="match status" value="1"/>
</dbReference>
<proteinExistence type="predicted"/>
<dbReference type="EMBL" id="JAJNUY010000010">
    <property type="protein sequence ID" value="MCD5563260.1"/>
    <property type="molecule type" value="Genomic_DNA"/>
</dbReference>
<gene>
    <name evidence="1" type="ORF">DQL93_03170</name>
    <name evidence="2" type="ORF">LOB85_03705</name>
</gene>
<name>A0A061CIV0_LACDL</name>
<dbReference type="PANTHER" id="PTHR11669:SF8">
    <property type="entry name" value="DNA POLYMERASE III SUBUNIT DELTA"/>
    <property type="match status" value="1"/>
</dbReference>
<dbReference type="PANTHER" id="PTHR11669">
    <property type="entry name" value="REPLICATION FACTOR C / DNA POLYMERASE III GAMMA-TAU SUBUNIT"/>
    <property type="match status" value="1"/>
</dbReference>
<reference evidence="1" key="1">
    <citation type="submission" date="2018-07" db="EMBL/GenBank/DDBJ databases">
        <authorList>
            <person name="Somerville V."/>
        </authorList>
    </citation>
    <scope>NUCLEOTIDE SEQUENCE</scope>
    <source>
        <strain evidence="1">NWC_2_2</strain>
    </source>
</reference>
<dbReference type="InterPro" id="IPR050238">
    <property type="entry name" value="DNA_Rep/Repair_Clamp_Loader"/>
</dbReference>
<dbReference type="GO" id="GO:0006261">
    <property type="term" value="P:DNA-templated DNA replication"/>
    <property type="evidence" value="ECO:0007669"/>
    <property type="project" value="TreeGrafter"/>
</dbReference>
<dbReference type="RefSeq" id="WP_003615752.1">
    <property type="nucleotide sequence ID" value="NZ_BJLO01000077.1"/>
</dbReference>
<evidence type="ECO:0000313" key="1">
    <source>
        <dbReference type="EMBL" id="AZA15677.1"/>
    </source>
</evidence>